<evidence type="ECO:0000313" key="3">
    <source>
        <dbReference type="Proteomes" id="UP001549110"/>
    </source>
</evidence>
<evidence type="ECO:0008006" key="4">
    <source>
        <dbReference type="Google" id="ProtNLM"/>
    </source>
</evidence>
<gene>
    <name evidence="2" type="ORF">ABID41_000530</name>
</gene>
<protein>
    <recommendedName>
        <fullName evidence="4">DUF1631 domain-containing protein</fullName>
    </recommendedName>
</protein>
<reference evidence="2 3" key="1">
    <citation type="submission" date="2024-06" db="EMBL/GenBank/DDBJ databases">
        <title>Genomic Encyclopedia of Type Strains, Phase IV (KMG-IV): sequencing the most valuable type-strain genomes for metagenomic binning, comparative biology and taxonomic classification.</title>
        <authorList>
            <person name="Goeker M."/>
        </authorList>
    </citation>
    <scope>NUCLEOTIDE SEQUENCE [LARGE SCALE GENOMIC DNA]</scope>
    <source>
        <strain evidence="2 3">DSM 17809</strain>
    </source>
</reference>
<proteinExistence type="predicted"/>
<keyword evidence="1" id="KW-0175">Coiled coil</keyword>
<name>A0ABV2EEI9_9CAUL</name>
<evidence type="ECO:0000313" key="2">
    <source>
        <dbReference type="EMBL" id="MET3525435.1"/>
    </source>
</evidence>
<dbReference type="EMBL" id="JBEPLU010000001">
    <property type="protein sequence ID" value="MET3525435.1"/>
    <property type="molecule type" value="Genomic_DNA"/>
</dbReference>
<keyword evidence="3" id="KW-1185">Reference proteome</keyword>
<feature type="coiled-coil region" evidence="1">
    <location>
        <begin position="272"/>
        <end position="299"/>
    </location>
</feature>
<comment type="caution">
    <text evidence="2">The sequence shown here is derived from an EMBL/GenBank/DDBJ whole genome shotgun (WGS) entry which is preliminary data.</text>
</comment>
<accession>A0ABV2EEI9</accession>
<evidence type="ECO:0000256" key="1">
    <source>
        <dbReference type="SAM" id="Coils"/>
    </source>
</evidence>
<sequence length="462" mass="49559">MAGLSDDKIDIVRGLVAAAPDKVVSGLQNALATAGGDTALAGVRRLVEAEIGERILRNKVLEPVAPLFRSMAVPSDTLVFAPAAFPLLWRGLRAVASDEAEHAALILHGYEPGVTSAEPFDLLTDRLADEIDAKGQPDIVAALKILDEARPGASASLRTCLSIAPIVRRATMKLPDWIVRTTQERATAARIAYRDACRGGEDRGPLFFEMLAGQLAEPWTILRIVSAVMDKPAESYMAGSELASFAVRLMDAVDLGVKALAGFDLQDGEAAAVEAARAVEVLTLQISELESNIELARDGVWGARIQKQKQVFATTVERRVRELPKLINAALPSQRVRTARAMVSEPRLDARPDPQQVEACRSLLAFIEGVRASANHGGFASARSQVIEKAAEALDEYVEEVLDAVRDGAAPHNDIAEHLLEAAAEFIGRLREPRAGDIVRRRAAAAFAVVAPRRRGGSFLAG</sequence>
<dbReference type="Proteomes" id="UP001549110">
    <property type="component" value="Unassembled WGS sequence"/>
</dbReference>
<organism evidence="2 3">
    <name type="scientific">Phenylobacterium koreense</name>
    <dbReference type="NCBI Taxonomy" id="266125"/>
    <lineage>
        <taxon>Bacteria</taxon>
        <taxon>Pseudomonadati</taxon>
        <taxon>Pseudomonadota</taxon>
        <taxon>Alphaproteobacteria</taxon>
        <taxon>Caulobacterales</taxon>
        <taxon>Caulobacteraceae</taxon>
        <taxon>Phenylobacterium</taxon>
    </lineage>
</organism>
<dbReference type="RefSeq" id="WP_331930520.1">
    <property type="nucleotide sequence ID" value="NZ_JBEPLU010000001.1"/>
</dbReference>